<evidence type="ECO:0008006" key="3">
    <source>
        <dbReference type="Google" id="ProtNLM"/>
    </source>
</evidence>
<dbReference type="EMBL" id="JASMWN010000016">
    <property type="protein sequence ID" value="MDU9005749.1"/>
    <property type="molecule type" value="Genomic_DNA"/>
</dbReference>
<gene>
    <name evidence="1" type="ORF">QO231_18115</name>
</gene>
<protein>
    <recommendedName>
        <fullName evidence="3">Phage tail protein</fullName>
    </recommendedName>
</protein>
<name>A0ABU3VHT6_9RHOB</name>
<keyword evidence="2" id="KW-1185">Reference proteome</keyword>
<accession>A0ABU3VHT6</accession>
<dbReference type="Proteomes" id="UP001255416">
    <property type="component" value="Unassembled WGS sequence"/>
</dbReference>
<proteinExistence type="predicted"/>
<comment type="caution">
    <text evidence="1">The sequence shown here is derived from an EMBL/GenBank/DDBJ whole genome shotgun (WGS) entry which is preliminary data.</text>
</comment>
<organism evidence="1 2">
    <name type="scientific">Sedimentitalea todarodis</name>
    <dbReference type="NCBI Taxonomy" id="1631240"/>
    <lineage>
        <taxon>Bacteria</taxon>
        <taxon>Pseudomonadati</taxon>
        <taxon>Pseudomonadota</taxon>
        <taxon>Alphaproteobacteria</taxon>
        <taxon>Rhodobacterales</taxon>
        <taxon>Paracoccaceae</taxon>
        <taxon>Sedimentitalea</taxon>
    </lineage>
</organism>
<dbReference type="Gene3D" id="4.10.410.40">
    <property type="match status" value="1"/>
</dbReference>
<evidence type="ECO:0000313" key="1">
    <source>
        <dbReference type="EMBL" id="MDU9005749.1"/>
    </source>
</evidence>
<reference evidence="2" key="1">
    <citation type="submission" date="2023-05" db="EMBL/GenBank/DDBJ databases">
        <title>Sedimentitalea sp. nov. JM2-8.</title>
        <authorList>
            <person name="Huang J."/>
        </authorList>
    </citation>
    <scope>NUCLEOTIDE SEQUENCE [LARGE SCALE GENOMIC DNA]</scope>
    <source>
        <strain evidence="2">KHS03</strain>
    </source>
</reference>
<dbReference type="RefSeq" id="WP_316779631.1">
    <property type="nucleotide sequence ID" value="NZ_JASMWN010000016.1"/>
</dbReference>
<evidence type="ECO:0000313" key="2">
    <source>
        <dbReference type="Proteomes" id="UP001255416"/>
    </source>
</evidence>
<sequence length="156" mass="16683">MIFASNGAEISICTTAQSSEPTLTEYQALTWVGINEVETLGTFGDTSEEIDFTAMTDARKRRIKGVRDAGTLDMAMGADYSDAGQIALIAAEKTIFDYAFKVVFNDAPQGGTPSERYFIATVASASESVETANSVVMLNCSLWVNSAITRVEAADP</sequence>